<name>E4NHG9_KITSK</name>
<feature type="region of interest" description="Disordered" evidence="6">
    <location>
        <begin position="405"/>
        <end position="436"/>
    </location>
</feature>
<dbReference type="GO" id="GO:0005886">
    <property type="term" value="C:plasma membrane"/>
    <property type="evidence" value="ECO:0007669"/>
    <property type="project" value="UniProtKB-SubCell"/>
</dbReference>
<comment type="subcellular location">
    <subcellularLocation>
        <location evidence="1">Cell membrane</location>
        <topology evidence="1">Multi-pass membrane protein</topology>
    </subcellularLocation>
</comment>
<dbReference type="RefSeq" id="WP_014138247.1">
    <property type="nucleotide sequence ID" value="NC_016109.1"/>
</dbReference>
<dbReference type="InterPro" id="IPR036259">
    <property type="entry name" value="MFS_trans_sf"/>
</dbReference>
<evidence type="ECO:0000256" key="2">
    <source>
        <dbReference type="ARBA" id="ARBA00022475"/>
    </source>
</evidence>
<feature type="transmembrane region" description="Helical" evidence="7">
    <location>
        <begin position="348"/>
        <end position="367"/>
    </location>
</feature>
<evidence type="ECO:0000313" key="9">
    <source>
        <dbReference type="Proteomes" id="UP000007076"/>
    </source>
</evidence>
<keyword evidence="4 7" id="KW-1133">Transmembrane helix</keyword>
<protein>
    <submittedName>
        <fullName evidence="8">Putative drug resistance protein</fullName>
    </submittedName>
</protein>
<gene>
    <name evidence="8" type="ordered locus">KSE_51700</name>
</gene>
<evidence type="ECO:0000256" key="1">
    <source>
        <dbReference type="ARBA" id="ARBA00004651"/>
    </source>
</evidence>
<feature type="transmembrane region" description="Helical" evidence="7">
    <location>
        <begin position="258"/>
        <end position="281"/>
    </location>
</feature>
<dbReference type="HOGENOM" id="CLU_034180_17_3_11"/>
<keyword evidence="3 7" id="KW-0812">Transmembrane</keyword>
<dbReference type="SUPFAM" id="SSF103473">
    <property type="entry name" value="MFS general substrate transporter"/>
    <property type="match status" value="1"/>
</dbReference>
<dbReference type="Proteomes" id="UP000007076">
    <property type="component" value="Chromosome"/>
</dbReference>
<proteinExistence type="predicted"/>
<dbReference type="EMBL" id="AP010968">
    <property type="protein sequence ID" value="BAJ30949.1"/>
    <property type="molecule type" value="Genomic_DNA"/>
</dbReference>
<dbReference type="CDD" id="cd06173">
    <property type="entry name" value="MFS_MefA_like"/>
    <property type="match status" value="1"/>
</dbReference>
<evidence type="ECO:0000256" key="5">
    <source>
        <dbReference type="ARBA" id="ARBA00023136"/>
    </source>
</evidence>
<feature type="transmembrane region" description="Helical" evidence="7">
    <location>
        <begin position="313"/>
        <end position="336"/>
    </location>
</feature>
<dbReference type="STRING" id="452652.KSE_51700"/>
<dbReference type="AlphaFoldDB" id="E4NHG9"/>
<organism evidence="8 9">
    <name type="scientific">Kitasatospora setae (strain ATCC 33774 / DSM 43861 / JCM 3304 / KCC A-0304 / NBRC 14216 / KM-6054)</name>
    <name type="common">Streptomyces setae</name>
    <dbReference type="NCBI Taxonomy" id="452652"/>
    <lineage>
        <taxon>Bacteria</taxon>
        <taxon>Bacillati</taxon>
        <taxon>Actinomycetota</taxon>
        <taxon>Actinomycetes</taxon>
        <taxon>Kitasatosporales</taxon>
        <taxon>Streptomycetaceae</taxon>
        <taxon>Kitasatospora</taxon>
    </lineage>
</organism>
<evidence type="ECO:0000256" key="4">
    <source>
        <dbReference type="ARBA" id="ARBA00022989"/>
    </source>
</evidence>
<dbReference type="PANTHER" id="PTHR23513">
    <property type="entry name" value="INTEGRAL MEMBRANE EFFLUX PROTEIN-RELATED"/>
    <property type="match status" value="1"/>
</dbReference>
<dbReference type="eggNOG" id="COG2814">
    <property type="taxonomic scope" value="Bacteria"/>
</dbReference>
<dbReference type="Pfam" id="PF07690">
    <property type="entry name" value="MFS_1"/>
    <property type="match status" value="1"/>
</dbReference>
<accession>E4NHG9</accession>
<feature type="transmembrane region" description="Helical" evidence="7">
    <location>
        <begin position="94"/>
        <end position="119"/>
    </location>
</feature>
<keyword evidence="9" id="KW-1185">Reference proteome</keyword>
<feature type="transmembrane region" description="Helical" evidence="7">
    <location>
        <begin position="288"/>
        <end position="307"/>
    </location>
</feature>
<feature type="transmembrane region" description="Helical" evidence="7">
    <location>
        <begin position="224"/>
        <end position="246"/>
    </location>
</feature>
<keyword evidence="5 7" id="KW-0472">Membrane</keyword>
<dbReference type="PANTHER" id="PTHR23513:SF11">
    <property type="entry name" value="STAPHYLOFERRIN A TRANSPORTER"/>
    <property type="match status" value="1"/>
</dbReference>
<keyword evidence="2" id="KW-1003">Cell membrane</keyword>
<evidence type="ECO:0000313" key="8">
    <source>
        <dbReference type="EMBL" id="BAJ30949.1"/>
    </source>
</evidence>
<evidence type="ECO:0000256" key="7">
    <source>
        <dbReference type="SAM" id="Phobius"/>
    </source>
</evidence>
<feature type="transmembrane region" description="Helical" evidence="7">
    <location>
        <begin position="20"/>
        <end position="42"/>
    </location>
</feature>
<evidence type="ECO:0000256" key="3">
    <source>
        <dbReference type="ARBA" id="ARBA00022692"/>
    </source>
</evidence>
<reference evidence="8 9" key="1">
    <citation type="journal article" date="2010" name="DNA Res.">
        <title>Genome sequence of Kitasatospora setae NBRC 14216T: an evolutionary snapshot of the family Streptomycetaceae.</title>
        <authorList>
            <person name="Ichikawa N."/>
            <person name="Oguchi A."/>
            <person name="Ikeda H."/>
            <person name="Ishikawa J."/>
            <person name="Kitani S."/>
            <person name="Watanabe Y."/>
            <person name="Nakamura S."/>
            <person name="Katano Y."/>
            <person name="Kishi E."/>
            <person name="Sasagawa M."/>
            <person name="Ankai A."/>
            <person name="Fukui S."/>
            <person name="Hashimoto Y."/>
            <person name="Kamata S."/>
            <person name="Otoguro M."/>
            <person name="Tanikawa S."/>
            <person name="Nihira T."/>
            <person name="Horinouchi S."/>
            <person name="Ohnishi Y."/>
            <person name="Hayakawa M."/>
            <person name="Kuzuyama T."/>
            <person name="Arisawa A."/>
            <person name="Nomoto F."/>
            <person name="Miura H."/>
            <person name="Takahashi Y."/>
            <person name="Fujita N."/>
        </authorList>
    </citation>
    <scope>NUCLEOTIDE SEQUENCE [LARGE SCALE GENOMIC DNA]</scope>
    <source>
        <strain evidence="9">ATCC 33774 / DSM 43861 / JCM 3304 / KCC A-0304 / NBRC 14216 / KM-6054</strain>
    </source>
</reference>
<dbReference type="PATRIC" id="fig|452652.3.peg.5171"/>
<feature type="transmembrane region" description="Helical" evidence="7">
    <location>
        <begin position="48"/>
        <end position="73"/>
    </location>
</feature>
<dbReference type="Gene3D" id="1.20.1250.20">
    <property type="entry name" value="MFS general substrate transporter like domains"/>
    <property type="match status" value="1"/>
</dbReference>
<dbReference type="InterPro" id="IPR011701">
    <property type="entry name" value="MFS"/>
</dbReference>
<dbReference type="GO" id="GO:0022857">
    <property type="term" value="F:transmembrane transporter activity"/>
    <property type="evidence" value="ECO:0007669"/>
    <property type="project" value="InterPro"/>
</dbReference>
<evidence type="ECO:0000256" key="6">
    <source>
        <dbReference type="SAM" id="MobiDB-lite"/>
    </source>
</evidence>
<feature type="transmembrane region" description="Helical" evidence="7">
    <location>
        <begin position="379"/>
        <end position="398"/>
    </location>
</feature>
<dbReference type="KEGG" id="ksk:KSE_51700"/>
<sequence>MKSTPRRLAVLRGRPFRLFFTGYAVSLFGSSTASVAVAFAVLDGGGGGSGLGVVMAARIVPIVLLLVLGGAAADRLGPRRTMLGSDALRCATQAATAALLFTGHGTVGALAALMVLWGLGEAVFLPALDALLPRLVPPAELADANALLGIARNGSAVAGPALAGLLTATAGPGWVLLLDAASYAAGLAALALLRVPPAPAADGPAPGLLAELRDGWDEFRSRRWLWVSVLQGCLFNLLVWAPFLVLGPVLARERLGGAGGWGAVLGAYGAGAVLGGLVLLGRRPRRPLRAVLLVTAGWALPSGALALGWPLPLVMAAAAGAGVTSIVSGSLFAALTQRHVPPRALGRVSAYVTLGAFAFGPVGLALAGPLAAAAGPGTVLGWGAAWQLVSCAVVLALLGRREPAGAGDPAGGLPGDGRRTAPVPSGRDGGRGPSGR</sequence>